<proteinExistence type="predicted"/>
<dbReference type="EMBL" id="OC317358">
    <property type="protein sequence ID" value="CAD7396412.1"/>
    <property type="molecule type" value="Genomic_DNA"/>
</dbReference>
<sequence length="158" mass="17700">MAGGYFVDPLYPEKLTRSSSAEGSCLSFELDIEYMEQCKNETNLAVEASEMEVIPTEDGKFLFNGKINFTRPVGVPWKLTFTIMKCANMHNRQTCESFFTYVVDEVCDDLPLDNMIWSSFIKAMKMKRTCPVGPLVNALVVLSSTAEDGEIEVRISVG</sequence>
<evidence type="ECO:0000313" key="1">
    <source>
        <dbReference type="EMBL" id="CAD7396412.1"/>
    </source>
</evidence>
<dbReference type="AlphaFoldDB" id="A0A7R9CIJ9"/>
<protein>
    <submittedName>
        <fullName evidence="1">Uncharacterized protein</fullName>
    </submittedName>
</protein>
<gene>
    <name evidence="1" type="ORF">TCEB3V08_LOCUS3593</name>
</gene>
<organism evidence="1">
    <name type="scientific">Timema cristinae</name>
    <name type="common">Walking stick</name>
    <dbReference type="NCBI Taxonomy" id="61476"/>
    <lineage>
        <taxon>Eukaryota</taxon>
        <taxon>Metazoa</taxon>
        <taxon>Ecdysozoa</taxon>
        <taxon>Arthropoda</taxon>
        <taxon>Hexapoda</taxon>
        <taxon>Insecta</taxon>
        <taxon>Pterygota</taxon>
        <taxon>Neoptera</taxon>
        <taxon>Polyneoptera</taxon>
        <taxon>Phasmatodea</taxon>
        <taxon>Timematodea</taxon>
        <taxon>Timematoidea</taxon>
        <taxon>Timematidae</taxon>
        <taxon>Timema</taxon>
    </lineage>
</organism>
<reference evidence="1" key="1">
    <citation type="submission" date="2020-11" db="EMBL/GenBank/DDBJ databases">
        <authorList>
            <person name="Tran Van P."/>
        </authorList>
    </citation>
    <scope>NUCLEOTIDE SEQUENCE</scope>
</reference>
<accession>A0A7R9CIJ9</accession>
<name>A0A7R9CIJ9_TIMCR</name>